<feature type="non-terminal residue" evidence="1">
    <location>
        <position position="1"/>
    </location>
</feature>
<dbReference type="Proteomes" id="UP000257109">
    <property type="component" value="Unassembled WGS sequence"/>
</dbReference>
<gene>
    <name evidence="1" type="ORF">CR513_50896</name>
</gene>
<evidence type="ECO:0000313" key="1">
    <source>
        <dbReference type="EMBL" id="RDX69931.1"/>
    </source>
</evidence>
<protein>
    <submittedName>
        <fullName evidence="1">Uncharacterized protein</fullName>
    </submittedName>
</protein>
<reference evidence="1" key="1">
    <citation type="submission" date="2018-05" db="EMBL/GenBank/DDBJ databases">
        <title>Draft genome of Mucuna pruriens seed.</title>
        <authorList>
            <person name="Nnadi N.E."/>
            <person name="Vos R."/>
            <person name="Hasami M.H."/>
            <person name="Devisetty U.K."/>
            <person name="Aguiy J.C."/>
        </authorList>
    </citation>
    <scope>NUCLEOTIDE SEQUENCE [LARGE SCALE GENOMIC DNA]</scope>
    <source>
        <strain evidence="1">JCA_2017</strain>
    </source>
</reference>
<name>A0A371EV91_MUCPR</name>
<dbReference type="AlphaFoldDB" id="A0A371EV91"/>
<sequence length="62" mass="7436">MFSCVLIKKIHLRAYTCDNAQPIRFKNRRIKQLKGKDISLVKVAWSDSIRDTIWELKDKMRE</sequence>
<organism evidence="1 2">
    <name type="scientific">Mucuna pruriens</name>
    <name type="common">Velvet bean</name>
    <name type="synonym">Dolichos pruriens</name>
    <dbReference type="NCBI Taxonomy" id="157652"/>
    <lineage>
        <taxon>Eukaryota</taxon>
        <taxon>Viridiplantae</taxon>
        <taxon>Streptophyta</taxon>
        <taxon>Embryophyta</taxon>
        <taxon>Tracheophyta</taxon>
        <taxon>Spermatophyta</taxon>
        <taxon>Magnoliopsida</taxon>
        <taxon>eudicotyledons</taxon>
        <taxon>Gunneridae</taxon>
        <taxon>Pentapetalae</taxon>
        <taxon>rosids</taxon>
        <taxon>fabids</taxon>
        <taxon>Fabales</taxon>
        <taxon>Fabaceae</taxon>
        <taxon>Papilionoideae</taxon>
        <taxon>50 kb inversion clade</taxon>
        <taxon>NPAAA clade</taxon>
        <taxon>indigoferoid/millettioid clade</taxon>
        <taxon>Phaseoleae</taxon>
        <taxon>Mucuna</taxon>
    </lineage>
</organism>
<comment type="caution">
    <text evidence="1">The sequence shown here is derived from an EMBL/GenBank/DDBJ whole genome shotgun (WGS) entry which is preliminary data.</text>
</comment>
<proteinExistence type="predicted"/>
<evidence type="ECO:0000313" key="2">
    <source>
        <dbReference type="Proteomes" id="UP000257109"/>
    </source>
</evidence>
<accession>A0A371EV91</accession>
<dbReference type="EMBL" id="QJKJ01011913">
    <property type="protein sequence ID" value="RDX69931.1"/>
    <property type="molecule type" value="Genomic_DNA"/>
</dbReference>
<dbReference type="OrthoDB" id="1633836at2759"/>
<keyword evidence="2" id="KW-1185">Reference proteome</keyword>